<dbReference type="SMART" id="SM00220">
    <property type="entry name" value="S_TKc"/>
    <property type="match status" value="1"/>
</dbReference>
<dbReference type="GO" id="GO:0005737">
    <property type="term" value="C:cytoplasm"/>
    <property type="evidence" value="ECO:0007669"/>
    <property type="project" value="TreeGrafter"/>
</dbReference>
<evidence type="ECO:0000313" key="4">
    <source>
        <dbReference type="Proteomes" id="UP001162131"/>
    </source>
</evidence>
<sequence length="471" mass="54029">MADPKKVNPANTSLISHTSTTSNPTESLADNPSQSASRVLQEFREKFNIYHDIANSDKEVILQSLEKLSKLESTGSDFCALKYIVIGKACDWIETRNDALGKAEFVESTVISEDRETTKMMLGFISKMNISSEIIKQRVENLIPLFGHKDQALPTPSIPSEEEKGKAFIINPHTEININRDYPIYCKQRGIIKKIIWKGKIKSTGAEVAIKIYRSKNEEEVRKYEREGKIMQFLHRRHPVFLDYYGMFYESIMEDSEQYHLLYLVMELCERSLMDNISLRIESQQYYISDNSYDTMVQSLLEGFIILEELKIYHQNIKPDNIFLAKTGQLKIADFCVSAFVEVPESACANKCLHAIIGTESYMAPELQTAIDKMRIDHTASRNIQYKRGKADAYSLGLTFLQLYSLQPVRGINRCPNQDYINSYLDQFQHPKVANMLKGMLTIDPKKRFSFKKAIATFQTSYGSQDFTCDC</sequence>
<feature type="domain" description="Protein kinase" evidence="2">
    <location>
        <begin position="178"/>
        <end position="468"/>
    </location>
</feature>
<dbReference type="PANTHER" id="PTHR44167">
    <property type="entry name" value="OVARIAN-SPECIFIC SERINE/THREONINE-PROTEIN KINASE LOK-RELATED"/>
    <property type="match status" value="1"/>
</dbReference>
<accession>A0AAU9KFD4</accession>
<dbReference type="InterPro" id="IPR000719">
    <property type="entry name" value="Prot_kinase_dom"/>
</dbReference>
<evidence type="ECO:0000313" key="3">
    <source>
        <dbReference type="EMBL" id="CAG9332681.1"/>
    </source>
</evidence>
<reference evidence="3" key="1">
    <citation type="submission" date="2021-09" db="EMBL/GenBank/DDBJ databases">
        <authorList>
            <consortium name="AG Swart"/>
            <person name="Singh M."/>
            <person name="Singh A."/>
            <person name="Seah K."/>
            <person name="Emmerich C."/>
        </authorList>
    </citation>
    <scope>NUCLEOTIDE SEQUENCE</scope>
    <source>
        <strain evidence="3">ATCC30299</strain>
    </source>
</reference>
<dbReference type="GO" id="GO:0044773">
    <property type="term" value="P:mitotic DNA damage checkpoint signaling"/>
    <property type="evidence" value="ECO:0007669"/>
    <property type="project" value="TreeGrafter"/>
</dbReference>
<dbReference type="Proteomes" id="UP001162131">
    <property type="component" value="Unassembled WGS sequence"/>
</dbReference>
<organism evidence="3 4">
    <name type="scientific">Blepharisma stoltei</name>
    <dbReference type="NCBI Taxonomy" id="1481888"/>
    <lineage>
        <taxon>Eukaryota</taxon>
        <taxon>Sar</taxon>
        <taxon>Alveolata</taxon>
        <taxon>Ciliophora</taxon>
        <taxon>Postciliodesmatophora</taxon>
        <taxon>Heterotrichea</taxon>
        <taxon>Heterotrichida</taxon>
        <taxon>Blepharismidae</taxon>
        <taxon>Blepharisma</taxon>
    </lineage>
</organism>
<dbReference type="Pfam" id="PF00069">
    <property type="entry name" value="Pkinase"/>
    <property type="match status" value="1"/>
</dbReference>
<evidence type="ECO:0000259" key="2">
    <source>
        <dbReference type="PROSITE" id="PS50011"/>
    </source>
</evidence>
<proteinExistence type="predicted"/>
<gene>
    <name evidence="3" type="ORF">BSTOLATCC_MIC56973</name>
</gene>
<evidence type="ECO:0000256" key="1">
    <source>
        <dbReference type="SAM" id="MobiDB-lite"/>
    </source>
</evidence>
<dbReference type="GO" id="GO:0005634">
    <property type="term" value="C:nucleus"/>
    <property type="evidence" value="ECO:0007669"/>
    <property type="project" value="TreeGrafter"/>
</dbReference>
<comment type="caution">
    <text evidence="3">The sequence shown here is derived from an EMBL/GenBank/DDBJ whole genome shotgun (WGS) entry which is preliminary data.</text>
</comment>
<dbReference type="Gene3D" id="1.10.510.10">
    <property type="entry name" value="Transferase(Phosphotransferase) domain 1"/>
    <property type="match status" value="1"/>
</dbReference>
<dbReference type="GO" id="GO:0005524">
    <property type="term" value="F:ATP binding"/>
    <property type="evidence" value="ECO:0007669"/>
    <property type="project" value="InterPro"/>
</dbReference>
<dbReference type="GO" id="GO:0004674">
    <property type="term" value="F:protein serine/threonine kinase activity"/>
    <property type="evidence" value="ECO:0007669"/>
    <property type="project" value="TreeGrafter"/>
</dbReference>
<dbReference type="PANTHER" id="PTHR44167:SF24">
    <property type="entry name" value="SERINE_THREONINE-PROTEIN KINASE CHK2"/>
    <property type="match status" value="1"/>
</dbReference>
<name>A0AAU9KFD4_9CILI</name>
<dbReference type="AlphaFoldDB" id="A0AAU9KFD4"/>
<protein>
    <recommendedName>
        <fullName evidence="2">Protein kinase domain-containing protein</fullName>
    </recommendedName>
</protein>
<dbReference type="SUPFAM" id="SSF56112">
    <property type="entry name" value="Protein kinase-like (PK-like)"/>
    <property type="match status" value="1"/>
</dbReference>
<dbReference type="PROSITE" id="PS50011">
    <property type="entry name" value="PROTEIN_KINASE_DOM"/>
    <property type="match status" value="1"/>
</dbReference>
<dbReference type="InterPro" id="IPR011009">
    <property type="entry name" value="Kinase-like_dom_sf"/>
</dbReference>
<dbReference type="EMBL" id="CAJZBQ010000055">
    <property type="protein sequence ID" value="CAG9332681.1"/>
    <property type="molecule type" value="Genomic_DNA"/>
</dbReference>
<feature type="region of interest" description="Disordered" evidence="1">
    <location>
        <begin position="1"/>
        <end position="35"/>
    </location>
</feature>
<keyword evidence="4" id="KW-1185">Reference proteome</keyword>
<feature type="compositionally biased region" description="Polar residues" evidence="1">
    <location>
        <begin position="9"/>
        <end position="35"/>
    </location>
</feature>